<keyword evidence="2 3" id="KW-0812">Transmembrane</keyword>
<dbReference type="EMBL" id="CYKH01001428">
    <property type="protein sequence ID" value="CUG87030.1"/>
    <property type="molecule type" value="Genomic_DNA"/>
</dbReference>
<evidence type="ECO:0000256" key="1">
    <source>
        <dbReference type="SAM" id="MobiDB-lite"/>
    </source>
</evidence>
<dbReference type="Proteomes" id="UP000051952">
    <property type="component" value="Unassembled WGS sequence"/>
</dbReference>
<evidence type="ECO:0000256" key="2">
    <source>
        <dbReference type="SAM" id="Phobius"/>
    </source>
</evidence>
<feature type="transmembrane region" description="Helical" evidence="2">
    <location>
        <begin position="1294"/>
        <end position="1313"/>
    </location>
</feature>
<feature type="transmembrane region" description="Helical" evidence="2">
    <location>
        <begin position="363"/>
        <end position="386"/>
    </location>
</feature>
<feature type="compositionally biased region" description="Low complexity" evidence="1">
    <location>
        <begin position="250"/>
        <end position="259"/>
    </location>
</feature>
<dbReference type="VEuPathDB" id="TriTrypDB:BSAL_08050"/>
<feature type="compositionally biased region" description="Basic and acidic residues" evidence="1">
    <location>
        <begin position="226"/>
        <end position="235"/>
    </location>
</feature>
<feature type="region of interest" description="Disordered" evidence="1">
    <location>
        <begin position="981"/>
        <end position="1011"/>
    </location>
</feature>
<feature type="transmembrane region" description="Helical" evidence="2">
    <location>
        <begin position="1165"/>
        <end position="1187"/>
    </location>
</feature>
<feature type="compositionally biased region" description="Polar residues" evidence="1">
    <location>
        <begin position="216"/>
        <end position="225"/>
    </location>
</feature>
<feature type="region of interest" description="Disordered" evidence="1">
    <location>
        <begin position="935"/>
        <end position="968"/>
    </location>
</feature>
<feature type="region of interest" description="Disordered" evidence="1">
    <location>
        <begin position="1410"/>
        <end position="1439"/>
    </location>
</feature>
<feature type="transmembrane region" description="Helical" evidence="2">
    <location>
        <begin position="273"/>
        <end position="295"/>
    </location>
</feature>
<reference evidence="4" key="1">
    <citation type="submission" date="2015-09" db="EMBL/GenBank/DDBJ databases">
        <authorList>
            <consortium name="Pathogen Informatics"/>
        </authorList>
    </citation>
    <scope>NUCLEOTIDE SEQUENCE [LARGE SCALE GENOMIC DNA]</scope>
    <source>
        <strain evidence="4">Lake Konstanz</strain>
    </source>
</reference>
<gene>
    <name evidence="3" type="ORF">BSAL_08050</name>
</gene>
<feature type="compositionally biased region" description="Polar residues" evidence="1">
    <location>
        <begin position="236"/>
        <end position="249"/>
    </location>
</feature>
<feature type="compositionally biased region" description="Polar residues" evidence="1">
    <location>
        <begin position="936"/>
        <end position="955"/>
    </location>
</feature>
<accession>A0A0S4J978</accession>
<protein>
    <submittedName>
        <fullName evidence="3">Transmembrane protein, putative</fullName>
    </submittedName>
</protein>
<feature type="region of interest" description="Disordered" evidence="1">
    <location>
        <begin position="208"/>
        <end position="263"/>
    </location>
</feature>
<feature type="region of interest" description="Disordered" evidence="1">
    <location>
        <begin position="1189"/>
        <end position="1231"/>
    </location>
</feature>
<proteinExistence type="predicted"/>
<evidence type="ECO:0000313" key="4">
    <source>
        <dbReference type="Proteomes" id="UP000051952"/>
    </source>
</evidence>
<feature type="compositionally biased region" description="Basic residues" evidence="1">
    <location>
        <begin position="1189"/>
        <end position="1199"/>
    </location>
</feature>
<evidence type="ECO:0000313" key="3">
    <source>
        <dbReference type="EMBL" id="CUG87030.1"/>
    </source>
</evidence>
<keyword evidence="2" id="KW-1133">Transmembrane helix</keyword>
<keyword evidence="2" id="KW-0472">Membrane</keyword>
<feature type="region of interest" description="Disordered" evidence="1">
    <location>
        <begin position="1062"/>
        <end position="1092"/>
    </location>
</feature>
<feature type="transmembrane region" description="Helical" evidence="2">
    <location>
        <begin position="154"/>
        <end position="173"/>
    </location>
</feature>
<keyword evidence="4" id="KW-1185">Reference proteome</keyword>
<feature type="transmembrane region" description="Helical" evidence="2">
    <location>
        <begin position="179"/>
        <end position="199"/>
    </location>
</feature>
<sequence length="1715" mass="186040">MKFDVVSEGVVAAGVTGFVEHQSNQLQLENDQLRQVPAIATRNGIHGNQVKEQQMQLKGVHRRGRNPLRSAPNFSARASATAGDGGDRETYYSDDSSSYDSTEDGDRLLPGYRRCFLRLCKATLRWVRNLYFPNAADECAFVEHHHYVETMSPMVCSIVAACVMFALGMFMVPREISPLYVKITSFGGSGIHVVIAIYLKVHRNRKKSESNHLNHDGQTTTTTSPPRDHHDEAHNESSSVTTTQSGARRQQQQQHNNNNDPHGANSIKMSYRIFLVEWVMMLSVSILFLFFTLVGTIGKSPANCDWVVKTVCGRAIRNVGALSVVYLVTIGAYRLRAIVALPFMVLWTVTFVVSLQIPDFLSWELQAACAIIFSVICVIAAAASVASDRTSRRHFLSKMHLAAEQRNAAALSKFYKSIVASMIPEHVSLLMARGEVARINVEEALVCCIGLLESPNSLVANFGPAIMVATLQQCALAVDSAVKFAMSSMSGDATILWAIYKGHAFGDSFEICFSAPPNGQAAIGLARSVLESSDPTPRRSPITTMWHSASGGCHLATASPATELPHYLEKQQSSHVAAFFLRLAHLSMGKDGEKLTSTAFCVAMAHGPATAMSAKKNFSLAGSTVVEARKILRHTQRLVDTQPESITNRLIEKGLVIAVKKTHRGDNDLGGGGEGRLLTLLLNNGPALCAQQLFPTGSSSASPIEKPLCCACGTTATGASSLAQPAMTHDSIVNFTQSRNALPQPETSSLEQSTVTSSWLEGVVNEYCGLFRCAGRCNGQHCCARVWSQQEFSLRQSHIHNFTSSQSIVPVLHIALPEDSTVLISDAPPTASVAALLRSSDSADTEIVLDSTNNFSFPSSAATTSQNYHFEQHQQRFLLGSGSTATVGQQPLQLNGKLSAVAFEANRSAMLTVNSHGIISAAVAALQLPPALSMPAAQSPTMTPSGGRFQQRTLHSSSPPPPGAGRSSLVLNPLVVRRDDDLRSPVSQAPADNTVDDPKRPSDGSSALPLAGGSTPVEGVFAVVAGMLELKPMFAWAPWFPVFLFCEAAVEFEYRRWAHNIPDEDRGRLDGGPPQPTARSTTGGEKEAVSASHQHDSTLSVSAVGQQQQQKAGAAIKTKKVAPLRPPPSSALVAPTFAANALFALALFFCYVIDNAVETTQSLLMIGAAVVAVTSVFIPSLSVQRVAPNKKSHRLKKGHSSSSAASKLGMSSNNNNHQRSTTVAPPSLQGAENEDGEVVDVAAPYYWILDVTYFFLVYLSYAFIDDRTPVADSNTVWSLVVLLLLNLRDRSESIVICSMIDIASTVVFIILAWMTGPSTRLRMDLLSMSLPLISAIAMAAFRFATDLSGRHRFIFDLKLTLLQMQMNQDAAHLAHLLRQMVPDQSTENGRLFAKLLDAVRGRWRARSLLEEEEVSEPPRHQHEEENEEQQRGGGAPPSALATSIARKTLMRLPKAFGVRASLFATPAIDRPTLLIQLPQLFDRTSALSRSDMHDRSVWMSMIDEALVNVPQTKLVKTDGDVMMFVDEQRVVGESCHSLLSFVTALNIQYQETQQRHLPKKNMSFAPAKLSFAPAKCVLVGGPVMGAVLGTAALSFEYYGESIETGRRLLSSDGDLMWSRPAGGAGNGIGGVMVIATARFTEWLQWLLIANTALATSRHNNNNNNNSATIPNAHSNDTTVLQSMLSLSEKLVTSASPNRNSYHGQVGDQRDLRWWR</sequence>
<organism evidence="3 4">
    <name type="scientific">Bodo saltans</name>
    <name type="common">Flagellated protozoan</name>
    <dbReference type="NCBI Taxonomy" id="75058"/>
    <lineage>
        <taxon>Eukaryota</taxon>
        <taxon>Discoba</taxon>
        <taxon>Euglenozoa</taxon>
        <taxon>Kinetoplastea</taxon>
        <taxon>Metakinetoplastina</taxon>
        <taxon>Eubodonida</taxon>
        <taxon>Bodonidae</taxon>
        <taxon>Bodo</taxon>
    </lineage>
</organism>
<feature type="transmembrane region" description="Helical" evidence="2">
    <location>
        <begin position="338"/>
        <end position="357"/>
    </location>
</feature>
<name>A0A0S4J978_BODSA</name>
<feature type="compositionally biased region" description="Polar residues" evidence="1">
    <location>
        <begin position="1213"/>
        <end position="1224"/>
    </location>
</feature>
<feature type="compositionally biased region" description="Low complexity" evidence="1">
    <location>
        <begin position="1200"/>
        <end position="1212"/>
    </location>
</feature>
<feature type="transmembrane region" description="Helical" evidence="2">
    <location>
        <begin position="1245"/>
        <end position="1264"/>
    </location>
</feature>
<feature type="transmembrane region" description="Helical" evidence="2">
    <location>
        <begin position="1132"/>
        <end position="1153"/>
    </location>
</feature>
<feature type="region of interest" description="Disordered" evidence="1">
    <location>
        <begin position="59"/>
        <end position="104"/>
    </location>
</feature>